<proteinExistence type="predicted"/>
<feature type="non-terminal residue" evidence="7">
    <location>
        <position position="1"/>
    </location>
</feature>
<keyword evidence="8" id="KW-1185">Reference proteome</keyword>
<gene>
    <name evidence="7" type="ORF">FJM65_15810</name>
</gene>
<dbReference type="PANTHER" id="PTHR43304:SF1">
    <property type="entry name" value="PAC DOMAIN-CONTAINING PROTEIN"/>
    <property type="match status" value="1"/>
</dbReference>
<evidence type="ECO:0000256" key="1">
    <source>
        <dbReference type="ARBA" id="ARBA00000085"/>
    </source>
</evidence>
<dbReference type="SUPFAM" id="SSF55874">
    <property type="entry name" value="ATPase domain of HSP90 chaperone/DNA topoisomerase II/histidine kinase"/>
    <property type="match status" value="1"/>
</dbReference>
<dbReference type="InterPro" id="IPR052162">
    <property type="entry name" value="Sensor_kinase/Photoreceptor"/>
</dbReference>
<dbReference type="GO" id="GO:0004673">
    <property type="term" value="F:protein histidine kinase activity"/>
    <property type="evidence" value="ECO:0007669"/>
    <property type="project" value="UniProtKB-EC"/>
</dbReference>
<sequence>SVKTSKEGEWFVLEVRDNGLGMSERCQEQLFTMFKRFHDHVDGSGIGLYIIKKIVDNAAGRVEVCSKEGEGTEFRVYLKA</sequence>
<name>A0A501VZD6_9BACT</name>
<comment type="catalytic activity">
    <reaction evidence="1">
        <text>ATP + protein L-histidine = ADP + protein N-phospho-L-histidine.</text>
        <dbReference type="EC" id="2.7.13.3"/>
    </reaction>
</comment>
<dbReference type="InterPro" id="IPR004358">
    <property type="entry name" value="Sig_transdc_His_kin-like_C"/>
</dbReference>
<dbReference type="Pfam" id="PF02518">
    <property type="entry name" value="HATPase_c"/>
    <property type="match status" value="1"/>
</dbReference>
<evidence type="ECO:0000256" key="4">
    <source>
        <dbReference type="ARBA" id="ARBA00022679"/>
    </source>
</evidence>
<keyword evidence="4" id="KW-0808">Transferase</keyword>
<evidence type="ECO:0000256" key="3">
    <source>
        <dbReference type="ARBA" id="ARBA00022553"/>
    </source>
</evidence>
<keyword evidence="5 7" id="KW-0418">Kinase</keyword>
<evidence type="ECO:0000313" key="8">
    <source>
        <dbReference type="Proteomes" id="UP000316727"/>
    </source>
</evidence>
<dbReference type="PROSITE" id="PS50109">
    <property type="entry name" value="HIS_KIN"/>
    <property type="match status" value="1"/>
</dbReference>
<evidence type="ECO:0000259" key="6">
    <source>
        <dbReference type="PROSITE" id="PS50109"/>
    </source>
</evidence>
<reference evidence="7 8" key="1">
    <citation type="submission" date="2019-06" db="EMBL/GenBank/DDBJ databases">
        <title>A novel bacterium of genus Pontibacter, isolated from marine sediment.</title>
        <authorList>
            <person name="Huang H."/>
            <person name="Mo K."/>
            <person name="Hu Y."/>
        </authorList>
    </citation>
    <scope>NUCLEOTIDE SEQUENCE [LARGE SCALE GENOMIC DNA]</scope>
    <source>
        <strain evidence="7 8">HB172049</strain>
    </source>
</reference>
<dbReference type="InterPro" id="IPR036890">
    <property type="entry name" value="HATPase_C_sf"/>
</dbReference>
<protein>
    <recommendedName>
        <fullName evidence="2">histidine kinase</fullName>
        <ecNumber evidence="2">2.7.13.3</ecNumber>
    </recommendedName>
</protein>
<dbReference type="Proteomes" id="UP000316727">
    <property type="component" value="Unassembled WGS sequence"/>
</dbReference>
<dbReference type="InterPro" id="IPR003594">
    <property type="entry name" value="HATPase_dom"/>
</dbReference>
<evidence type="ECO:0000313" key="7">
    <source>
        <dbReference type="EMBL" id="TPE43103.1"/>
    </source>
</evidence>
<dbReference type="PANTHER" id="PTHR43304">
    <property type="entry name" value="PHYTOCHROME-LIKE PROTEIN CPH1"/>
    <property type="match status" value="1"/>
</dbReference>
<dbReference type="EC" id="2.7.13.3" evidence="2"/>
<dbReference type="AlphaFoldDB" id="A0A501VZD6"/>
<dbReference type="InterPro" id="IPR005467">
    <property type="entry name" value="His_kinase_dom"/>
</dbReference>
<dbReference type="EMBL" id="VFRQ01000008">
    <property type="protein sequence ID" value="TPE43103.1"/>
    <property type="molecule type" value="Genomic_DNA"/>
</dbReference>
<evidence type="ECO:0000256" key="5">
    <source>
        <dbReference type="ARBA" id="ARBA00022777"/>
    </source>
</evidence>
<dbReference type="OrthoDB" id="9766459at2"/>
<dbReference type="RefSeq" id="WP_140622516.1">
    <property type="nucleotide sequence ID" value="NZ_VFRQ01000008.1"/>
</dbReference>
<evidence type="ECO:0000256" key="2">
    <source>
        <dbReference type="ARBA" id="ARBA00012438"/>
    </source>
</evidence>
<comment type="caution">
    <text evidence="7">The sequence shown here is derived from an EMBL/GenBank/DDBJ whole genome shotgun (WGS) entry which is preliminary data.</text>
</comment>
<dbReference type="Gene3D" id="3.30.565.10">
    <property type="entry name" value="Histidine kinase-like ATPase, C-terminal domain"/>
    <property type="match status" value="1"/>
</dbReference>
<accession>A0A501VZD6</accession>
<dbReference type="PRINTS" id="PR00344">
    <property type="entry name" value="BCTRLSENSOR"/>
</dbReference>
<keyword evidence="3" id="KW-0597">Phosphoprotein</keyword>
<feature type="domain" description="Histidine kinase" evidence="6">
    <location>
        <begin position="1"/>
        <end position="80"/>
    </location>
</feature>
<organism evidence="7 8">
    <name type="scientific">Pontibacter mangrovi</name>
    <dbReference type="NCBI Taxonomy" id="2589816"/>
    <lineage>
        <taxon>Bacteria</taxon>
        <taxon>Pseudomonadati</taxon>
        <taxon>Bacteroidota</taxon>
        <taxon>Cytophagia</taxon>
        <taxon>Cytophagales</taxon>
        <taxon>Hymenobacteraceae</taxon>
        <taxon>Pontibacter</taxon>
    </lineage>
</organism>